<accession>A0ABT4MIF4</accession>
<feature type="compositionally biased region" description="Polar residues" evidence="6">
    <location>
        <begin position="8"/>
        <end position="20"/>
    </location>
</feature>
<gene>
    <name evidence="8" type="ORF">O4220_13395</name>
</gene>
<feature type="active site" description="O-(5'-phospho-DNA)-serine intermediate" evidence="5">
    <location>
        <position position="47"/>
    </location>
</feature>
<comment type="caution">
    <text evidence="8">The sequence shown here is derived from an EMBL/GenBank/DDBJ whole genome shotgun (WGS) entry which is preliminary data.</text>
</comment>
<evidence type="ECO:0000256" key="5">
    <source>
        <dbReference type="PROSITE-ProRule" id="PRU10137"/>
    </source>
</evidence>
<dbReference type="CDD" id="cd00338">
    <property type="entry name" value="Ser_Recombinase"/>
    <property type="match status" value="1"/>
</dbReference>
<dbReference type="PANTHER" id="PTHR30461:SF2">
    <property type="entry name" value="SERINE RECOMBINASE PINE-RELATED"/>
    <property type="match status" value="1"/>
</dbReference>
<comment type="similarity">
    <text evidence="1">Belongs to the site-specific recombinase resolvase family.</text>
</comment>
<keyword evidence="2" id="KW-0229">DNA integration</keyword>
<evidence type="ECO:0000256" key="4">
    <source>
        <dbReference type="ARBA" id="ARBA00023172"/>
    </source>
</evidence>
<organism evidence="8 9">
    <name type="scientific">Rhodococcus ruber</name>
    <dbReference type="NCBI Taxonomy" id="1830"/>
    <lineage>
        <taxon>Bacteria</taxon>
        <taxon>Bacillati</taxon>
        <taxon>Actinomycetota</taxon>
        <taxon>Actinomycetes</taxon>
        <taxon>Mycobacteriales</taxon>
        <taxon>Nocardiaceae</taxon>
        <taxon>Rhodococcus</taxon>
    </lineage>
</organism>
<dbReference type="Pfam" id="PF07508">
    <property type="entry name" value="Recombinase"/>
    <property type="match status" value="1"/>
</dbReference>
<keyword evidence="3" id="KW-0238">DNA-binding</keyword>
<evidence type="ECO:0000256" key="3">
    <source>
        <dbReference type="ARBA" id="ARBA00023125"/>
    </source>
</evidence>
<dbReference type="PROSITE" id="PS51736">
    <property type="entry name" value="RECOMBINASES_3"/>
    <property type="match status" value="1"/>
</dbReference>
<dbReference type="SUPFAM" id="SSF46689">
    <property type="entry name" value="Homeodomain-like"/>
    <property type="match status" value="1"/>
</dbReference>
<proteinExistence type="inferred from homology"/>
<sequence length="248" mass="27195">MTDGDVSDPTQQGEQENEMTTMHALDQREQPVTKLKGLRVIGYARVSTSAQEKGHGLGAQSDEMRRYCQANELQLLTVTYDVMSSGSVPKLFGRQTAIAAIESGLADGLLVRALDRATRDQLDAASIAKRANINGWTLLDCNGANSSDASQRLLFDIRVAMAAEERRKISERTKEGLRRAKAQGQQLGRPSKIDPSIVAEIIAMRQEDGLSAKVIARKLDEYGVPTPGDGIQWHHSTIRRLLQREGVA</sequence>
<dbReference type="InterPro" id="IPR011109">
    <property type="entry name" value="DNA_bind_recombinase_dom"/>
</dbReference>
<protein>
    <submittedName>
        <fullName evidence="8">Recombinase family protein</fullName>
    </submittedName>
</protein>
<dbReference type="Gene3D" id="3.40.50.1390">
    <property type="entry name" value="Resolvase, N-terminal catalytic domain"/>
    <property type="match status" value="1"/>
</dbReference>
<dbReference type="Proteomes" id="UP001081071">
    <property type="component" value="Unassembled WGS sequence"/>
</dbReference>
<dbReference type="InterPro" id="IPR050639">
    <property type="entry name" value="SSR_resolvase"/>
</dbReference>
<feature type="domain" description="Resolvase/invertase-type recombinase catalytic" evidence="7">
    <location>
        <begin position="39"/>
        <end position="184"/>
    </location>
</feature>
<dbReference type="InterPro" id="IPR006118">
    <property type="entry name" value="Recombinase_CS"/>
</dbReference>
<dbReference type="Pfam" id="PF00239">
    <property type="entry name" value="Resolvase"/>
    <property type="match status" value="1"/>
</dbReference>
<dbReference type="SUPFAM" id="SSF53041">
    <property type="entry name" value="Resolvase-like"/>
    <property type="match status" value="1"/>
</dbReference>
<dbReference type="RefSeq" id="WP_269604914.1">
    <property type="nucleotide sequence ID" value="NZ_JAPWIJ010000005.1"/>
</dbReference>
<feature type="region of interest" description="Disordered" evidence="6">
    <location>
        <begin position="1"/>
        <end position="29"/>
    </location>
</feature>
<reference evidence="8" key="1">
    <citation type="submission" date="2022-12" db="EMBL/GenBank/DDBJ databases">
        <authorList>
            <person name="Krivoruchko A.V."/>
            <person name="Elkin A."/>
        </authorList>
    </citation>
    <scope>NUCLEOTIDE SEQUENCE</scope>
    <source>
        <strain evidence="8">IEGM 1391</strain>
    </source>
</reference>
<dbReference type="InterPro" id="IPR036162">
    <property type="entry name" value="Resolvase-like_N_sf"/>
</dbReference>
<evidence type="ECO:0000313" key="8">
    <source>
        <dbReference type="EMBL" id="MCZ4519511.1"/>
    </source>
</evidence>
<dbReference type="PROSITE" id="PS00397">
    <property type="entry name" value="RECOMBINASES_1"/>
    <property type="match status" value="1"/>
</dbReference>
<evidence type="ECO:0000256" key="2">
    <source>
        <dbReference type="ARBA" id="ARBA00022908"/>
    </source>
</evidence>
<dbReference type="InterPro" id="IPR009057">
    <property type="entry name" value="Homeodomain-like_sf"/>
</dbReference>
<name>A0ABT4MIF4_9NOCA</name>
<evidence type="ECO:0000256" key="6">
    <source>
        <dbReference type="SAM" id="MobiDB-lite"/>
    </source>
</evidence>
<dbReference type="EMBL" id="JAPWIJ010000005">
    <property type="protein sequence ID" value="MCZ4519511.1"/>
    <property type="molecule type" value="Genomic_DNA"/>
</dbReference>
<dbReference type="InterPro" id="IPR006119">
    <property type="entry name" value="Resolv_N"/>
</dbReference>
<evidence type="ECO:0000256" key="1">
    <source>
        <dbReference type="ARBA" id="ARBA00009913"/>
    </source>
</evidence>
<keyword evidence="9" id="KW-1185">Reference proteome</keyword>
<evidence type="ECO:0000313" key="9">
    <source>
        <dbReference type="Proteomes" id="UP001081071"/>
    </source>
</evidence>
<dbReference type="PANTHER" id="PTHR30461">
    <property type="entry name" value="DNA-INVERTASE FROM LAMBDOID PROPHAGE"/>
    <property type="match status" value="1"/>
</dbReference>
<keyword evidence="4" id="KW-0233">DNA recombination</keyword>
<dbReference type="SMART" id="SM00857">
    <property type="entry name" value="Resolvase"/>
    <property type="match status" value="1"/>
</dbReference>
<evidence type="ECO:0000259" key="7">
    <source>
        <dbReference type="PROSITE" id="PS51736"/>
    </source>
</evidence>